<evidence type="ECO:0000259" key="1">
    <source>
        <dbReference type="PROSITE" id="PS50112"/>
    </source>
</evidence>
<dbReference type="SMART" id="SM00091">
    <property type="entry name" value="PAS"/>
    <property type="match status" value="3"/>
</dbReference>
<dbReference type="InterPro" id="IPR013655">
    <property type="entry name" value="PAS_fold_3"/>
</dbReference>
<feature type="domain" description="GGDEF" evidence="3">
    <location>
        <begin position="428"/>
        <end position="567"/>
    </location>
</feature>
<feature type="domain" description="PAS" evidence="1">
    <location>
        <begin position="264"/>
        <end position="334"/>
    </location>
</feature>
<dbReference type="CDD" id="cd01949">
    <property type="entry name" value="GGDEF"/>
    <property type="match status" value="1"/>
</dbReference>
<dbReference type="Gene3D" id="3.30.450.20">
    <property type="entry name" value="PAS domain"/>
    <property type="match status" value="3"/>
</dbReference>
<dbReference type="PROSITE" id="PS50113">
    <property type="entry name" value="PAC"/>
    <property type="match status" value="1"/>
</dbReference>
<protein>
    <submittedName>
        <fullName evidence="4">Diguanylate cyclase</fullName>
    </submittedName>
</protein>
<dbReference type="InterPro" id="IPR001610">
    <property type="entry name" value="PAC"/>
</dbReference>
<dbReference type="EMBL" id="CPYD01000012">
    <property type="protein sequence ID" value="CNE97741.1"/>
    <property type="molecule type" value="Genomic_DNA"/>
</dbReference>
<dbReference type="PROSITE" id="PS50112">
    <property type="entry name" value="PAS"/>
    <property type="match status" value="2"/>
</dbReference>
<dbReference type="SMART" id="SM00267">
    <property type="entry name" value="GGDEF"/>
    <property type="match status" value="1"/>
</dbReference>
<dbReference type="NCBIfam" id="TIGR00254">
    <property type="entry name" value="GGDEF"/>
    <property type="match status" value="1"/>
</dbReference>
<dbReference type="InterPro" id="IPR000014">
    <property type="entry name" value="PAS"/>
</dbReference>
<dbReference type="InterPro" id="IPR035965">
    <property type="entry name" value="PAS-like_dom_sf"/>
</dbReference>
<dbReference type="InterPro" id="IPR013656">
    <property type="entry name" value="PAS_4"/>
</dbReference>
<dbReference type="RefSeq" id="WP_049600581.1">
    <property type="nucleotide sequence ID" value="NZ_CPYD01000012.1"/>
</dbReference>
<reference evidence="4 5" key="1">
    <citation type="submission" date="2015-03" db="EMBL/GenBank/DDBJ databases">
        <authorList>
            <consortium name="Pathogen Informatics"/>
            <person name="Murphy D."/>
        </authorList>
    </citation>
    <scope>NUCLEOTIDE SEQUENCE [LARGE SCALE GENOMIC DNA]</scope>
    <source>
        <strain evidence="5">type strain: CIP110231</strain>
    </source>
</reference>
<dbReference type="InterPro" id="IPR029787">
    <property type="entry name" value="Nucleotide_cyclase"/>
</dbReference>
<feature type="domain" description="PAS" evidence="1">
    <location>
        <begin position="18"/>
        <end position="88"/>
    </location>
</feature>
<dbReference type="NCBIfam" id="TIGR00229">
    <property type="entry name" value="sensory_box"/>
    <property type="match status" value="3"/>
</dbReference>
<dbReference type="PANTHER" id="PTHR44757:SF2">
    <property type="entry name" value="BIOFILM ARCHITECTURE MAINTENANCE PROTEIN MBAA"/>
    <property type="match status" value="1"/>
</dbReference>
<feature type="domain" description="PAC" evidence="2">
    <location>
        <begin position="337"/>
        <end position="389"/>
    </location>
</feature>
<dbReference type="SUPFAM" id="SSF55073">
    <property type="entry name" value="Nucleotide cyclase"/>
    <property type="match status" value="1"/>
</dbReference>
<dbReference type="SUPFAM" id="SSF55785">
    <property type="entry name" value="PYP-like sensor domain (PAS domain)"/>
    <property type="match status" value="3"/>
</dbReference>
<dbReference type="Pfam" id="PF08447">
    <property type="entry name" value="PAS_3"/>
    <property type="match status" value="1"/>
</dbReference>
<gene>
    <name evidence="4" type="primary">cph2_2</name>
    <name evidence="4" type="ORF">ERS137967_03022</name>
</gene>
<dbReference type="InterPro" id="IPR000160">
    <property type="entry name" value="GGDEF_dom"/>
</dbReference>
<dbReference type="InterPro" id="IPR043128">
    <property type="entry name" value="Rev_trsase/Diguanyl_cyclase"/>
</dbReference>
<dbReference type="PROSITE" id="PS50887">
    <property type="entry name" value="GGDEF"/>
    <property type="match status" value="1"/>
</dbReference>
<evidence type="ECO:0000313" key="5">
    <source>
        <dbReference type="Proteomes" id="UP000040578"/>
    </source>
</evidence>
<dbReference type="Proteomes" id="UP000040578">
    <property type="component" value="Unassembled WGS sequence"/>
</dbReference>
<dbReference type="Gene3D" id="3.30.70.270">
    <property type="match status" value="1"/>
</dbReference>
<dbReference type="PANTHER" id="PTHR44757">
    <property type="entry name" value="DIGUANYLATE CYCLASE DGCP"/>
    <property type="match status" value="1"/>
</dbReference>
<keyword evidence="5" id="KW-1185">Reference proteome</keyword>
<evidence type="ECO:0000259" key="2">
    <source>
        <dbReference type="PROSITE" id="PS50113"/>
    </source>
</evidence>
<evidence type="ECO:0000259" key="3">
    <source>
        <dbReference type="PROSITE" id="PS50887"/>
    </source>
</evidence>
<evidence type="ECO:0000313" key="4">
    <source>
        <dbReference type="EMBL" id="CNE97741.1"/>
    </source>
</evidence>
<sequence>MPDDENKNESLTMTLRQQINTLRDIIENNSDWIWEIDANGYYTFSSSKCLEFFGRAPHEIIGKSLCDFMPKDEAQRFMDIFSKISAERRPFSGLKNRNLRVDGSEILLETSGVPLFDEHGVFKGYRGIDRDLTNFPINAPKRLFELESIYSNAPAGLCFIDTTLSYVTINDYLANLLGKHANEINGRKVADIMPSIVPILRQALLRAYNNENIQDAEFQMPGEKHIFFIRMKAARDTQGRVTGLSVAMIDISCLKQMEAALRSSKEHYRNMVELNPQIPWTAAPDGRITDISSRFEKITGFTRKQALENEWVRTIHTEDRHIALVSWEHSLRTGESLDIEIRFCHVERGWNWMRIRATPSLDTDGKVICWYGTAEDVHERKLLELKLVKANRRLEIQARTDSLTKLPNRREFKKVLSHEFLRAKRTDTPLALLMIDIDYFKNFNDRYGHVSGDACLRLVARALRKSLKRSTDIVARYGGEEFSAILPDTDEAGAALVAKHILESIRIMGIKHADSEFQKVTISIGASCYHPLVHSSEVDQSHLLLAADKALYFSKNNGRNQYNIEKLAK</sequence>
<comment type="caution">
    <text evidence="4">The sequence shown here is derived from an EMBL/GenBank/DDBJ whole genome shotgun (WGS) entry which is preliminary data.</text>
</comment>
<dbReference type="Pfam" id="PF00990">
    <property type="entry name" value="GGDEF"/>
    <property type="match status" value="1"/>
</dbReference>
<proteinExistence type="predicted"/>
<accession>A0ABP1YKP5</accession>
<dbReference type="InterPro" id="IPR000700">
    <property type="entry name" value="PAS-assoc_C"/>
</dbReference>
<name>A0ABP1YKP5_9GAMM</name>
<organism evidence="4 5">
    <name type="scientific">Yersinia nurmii</name>
    <dbReference type="NCBI Taxonomy" id="685706"/>
    <lineage>
        <taxon>Bacteria</taxon>
        <taxon>Pseudomonadati</taxon>
        <taxon>Pseudomonadota</taxon>
        <taxon>Gammaproteobacteria</taxon>
        <taxon>Enterobacterales</taxon>
        <taxon>Yersiniaceae</taxon>
        <taxon>Yersinia</taxon>
    </lineage>
</organism>
<dbReference type="CDD" id="cd00130">
    <property type="entry name" value="PAS"/>
    <property type="match status" value="3"/>
</dbReference>
<dbReference type="InterPro" id="IPR052155">
    <property type="entry name" value="Biofilm_reg_signaling"/>
</dbReference>
<dbReference type="Pfam" id="PF08448">
    <property type="entry name" value="PAS_4"/>
    <property type="match status" value="2"/>
</dbReference>
<dbReference type="SMART" id="SM00086">
    <property type="entry name" value="PAC"/>
    <property type="match status" value="2"/>
</dbReference>